<evidence type="ECO:0000313" key="1">
    <source>
        <dbReference type="EMBL" id="OWZ12260.1"/>
    </source>
</evidence>
<name>A0A225W5W5_9STRA</name>
<dbReference type="Proteomes" id="UP000198211">
    <property type="component" value="Unassembled WGS sequence"/>
</dbReference>
<dbReference type="EMBL" id="NBNE01001897">
    <property type="protein sequence ID" value="OWZ12260.1"/>
    <property type="molecule type" value="Genomic_DNA"/>
</dbReference>
<protein>
    <submittedName>
        <fullName evidence="1">Uncharacterized protein</fullName>
    </submittedName>
</protein>
<organism evidence="1 2">
    <name type="scientific">Phytophthora megakarya</name>
    <dbReference type="NCBI Taxonomy" id="4795"/>
    <lineage>
        <taxon>Eukaryota</taxon>
        <taxon>Sar</taxon>
        <taxon>Stramenopiles</taxon>
        <taxon>Oomycota</taxon>
        <taxon>Peronosporomycetes</taxon>
        <taxon>Peronosporales</taxon>
        <taxon>Peronosporaceae</taxon>
        <taxon>Phytophthora</taxon>
    </lineage>
</organism>
<dbReference type="AlphaFoldDB" id="A0A225W5W5"/>
<reference evidence="2" key="1">
    <citation type="submission" date="2017-03" db="EMBL/GenBank/DDBJ databases">
        <title>Phytopthora megakarya and P. palmivora, two closely related causual agents of cacao black pod achieved similar genome size and gene model numbers by different mechanisms.</title>
        <authorList>
            <person name="Ali S."/>
            <person name="Shao J."/>
            <person name="Larry D.J."/>
            <person name="Kronmiller B."/>
            <person name="Shen D."/>
            <person name="Strem M.D."/>
            <person name="Melnick R.L."/>
            <person name="Guiltinan M.J."/>
            <person name="Tyler B.M."/>
            <person name="Meinhardt L.W."/>
            <person name="Bailey B.A."/>
        </authorList>
    </citation>
    <scope>NUCLEOTIDE SEQUENCE [LARGE SCALE GENOMIC DNA]</scope>
    <source>
        <strain evidence="2">zdho120</strain>
    </source>
</reference>
<accession>A0A225W5W5</accession>
<evidence type="ECO:0000313" key="2">
    <source>
        <dbReference type="Proteomes" id="UP000198211"/>
    </source>
</evidence>
<gene>
    <name evidence="1" type="ORF">PHMEG_00014608</name>
</gene>
<comment type="caution">
    <text evidence="1">The sequence shown here is derived from an EMBL/GenBank/DDBJ whole genome shotgun (WGS) entry which is preliminary data.</text>
</comment>
<sequence>MPSSRDTTGPSVYPSLNVISNVETCEQSSKLGLSGPRLHHYQIDIKL</sequence>
<keyword evidence="2" id="KW-1185">Reference proteome</keyword>
<proteinExistence type="predicted"/>